<proteinExistence type="predicted"/>
<protein>
    <submittedName>
        <fullName evidence="1">24644_t:CDS:1</fullName>
    </submittedName>
</protein>
<reference evidence="1" key="1">
    <citation type="submission" date="2021-06" db="EMBL/GenBank/DDBJ databases">
        <authorList>
            <person name="Kallberg Y."/>
            <person name="Tangrot J."/>
            <person name="Rosling A."/>
        </authorList>
    </citation>
    <scope>NUCLEOTIDE SEQUENCE</scope>
    <source>
        <strain evidence="1">MA461A</strain>
    </source>
</reference>
<gene>
    <name evidence="1" type="ORF">RPERSI_LOCUS10584</name>
</gene>
<dbReference type="Proteomes" id="UP000789920">
    <property type="component" value="Unassembled WGS sequence"/>
</dbReference>
<accession>A0ACA9PJ54</accession>
<dbReference type="EMBL" id="CAJVQC010021074">
    <property type="protein sequence ID" value="CAG8711622.1"/>
    <property type="molecule type" value="Genomic_DNA"/>
</dbReference>
<organism evidence="1 2">
    <name type="scientific">Racocetra persica</name>
    <dbReference type="NCBI Taxonomy" id="160502"/>
    <lineage>
        <taxon>Eukaryota</taxon>
        <taxon>Fungi</taxon>
        <taxon>Fungi incertae sedis</taxon>
        <taxon>Mucoromycota</taxon>
        <taxon>Glomeromycotina</taxon>
        <taxon>Glomeromycetes</taxon>
        <taxon>Diversisporales</taxon>
        <taxon>Gigasporaceae</taxon>
        <taxon>Racocetra</taxon>
    </lineage>
</organism>
<sequence length="165" mass="19257">MKDEEISNDFELVSLQKDNSFFDFEEAENHVRKFAEYKDFEDEEISNDFEPVLLQKGNSFSDFKEAENYVCKFAKYKGFGICLGHVIAINNAEGERIICKYTINYKHSGVYKPKNLEKLGTSIQQICEWYMNLSCPKNSSRIIVTTLKNEHNHDISPEAMQFKKK</sequence>
<evidence type="ECO:0000313" key="2">
    <source>
        <dbReference type="Proteomes" id="UP000789920"/>
    </source>
</evidence>
<comment type="caution">
    <text evidence="1">The sequence shown here is derived from an EMBL/GenBank/DDBJ whole genome shotgun (WGS) entry which is preliminary data.</text>
</comment>
<keyword evidence="2" id="KW-1185">Reference proteome</keyword>
<name>A0ACA9PJ54_9GLOM</name>
<evidence type="ECO:0000313" key="1">
    <source>
        <dbReference type="EMBL" id="CAG8711622.1"/>
    </source>
</evidence>